<keyword evidence="2" id="KW-1185">Reference proteome</keyword>
<dbReference type="Proteomes" id="UP000634529">
    <property type="component" value="Unassembled WGS sequence"/>
</dbReference>
<evidence type="ECO:0008006" key="3">
    <source>
        <dbReference type="Google" id="ProtNLM"/>
    </source>
</evidence>
<proteinExistence type="predicted"/>
<comment type="caution">
    <text evidence="1">The sequence shown here is derived from an EMBL/GenBank/DDBJ whole genome shotgun (WGS) entry which is preliminary data.</text>
</comment>
<dbReference type="EMBL" id="JACYTN010000006">
    <property type="protein sequence ID" value="MBD8498792.1"/>
    <property type="molecule type" value="Genomic_DNA"/>
</dbReference>
<reference evidence="1 2" key="1">
    <citation type="submission" date="2020-09" db="EMBL/GenBank/DDBJ databases">
        <title>Paenibacillus sp. CAU 1523 isolated from sand of Haeundae Beach.</title>
        <authorList>
            <person name="Kim W."/>
        </authorList>
    </citation>
    <scope>NUCLEOTIDE SEQUENCE [LARGE SCALE GENOMIC DNA]</scope>
    <source>
        <strain evidence="1 2">CAU 1523</strain>
    </source>
</reference>
<dbReference type="RefSeq" id="WP_192025160.1">
    <property type="nucleotide sequence ID" value="NZ_JACYTN010000006.1"/>
</dbReference>
<accession>A0ABR9AXQ0</accession>
<evidence type="ECO:0000313" key="1">
    <source>
        <dbReference type="EMBL" id="MBD8498792.1"/>
    </source>
</evidence>
<protein>
    <recommendedName>
        <fullName evidence="3">DUF3396 domain-containing protein</fullName>
    </recommendedName>
</protein>
<organism evidence="1 2">
    <name type="scientific">Paenibacillus arenosi</name>
    <dbReference type="NCBI Taxonomy" id="2774142"/>
    <lineage>
        <taxon>Bacteria</taxon>
        <taxon>Bacillati</taxon>
        <taxon>Bacillota</taxon>
        <taxon>Bacilli</taxon>
        <taxon>Bacillales</taxon>
        <taxon>Paenibacillaceae</taxon>
        <taxon>Paenibacillus</taxon>
    </lineage>
</organism>
<gene>
    <name evidence="1" type="ORF">IFO66_10820</name>
</gene>
<name>A0ABR9AXQ0_9BACL</name>
<sequence length="257" mass="29569">MENNKLPSVFTISMFPSVSLDNEILLNSLLNVLEQIEQLIPTQWGPNEMTRLTYNKSDVLERVLASPFKDTEIYLHRTENLKYEGSFSLGYSFRSFLHFKFNSMPRTLWPLLFELSDSIAQIVKPRYGNTHIFWPSTVPWKTDQQRLHRWMNFCAQPAPVNFGPVGPLGLGHRTYFGEDIVELIGESSLLNTPAIVSENEWGGIQIDVVKEPWLSTPDQLLSAWLQSMNYLQETEVLAIPNFNLKDNRTVQFTVGDK</sequence>
<evidence type="ECO:0000313" key="2">
    <source>
        <dbReference type="Proteomes" id="UP000634529"/>
    </source>
</evidence>